<organism evidence="1 2">
    <name type="scientific">Leadbettera azotonutricia (strain ATCC BAA-888 / DSM 13862 / ZAS-9)</name>
    <name type="common">Treponema azotonutricium</name>
    <dbReference type="NCBI Taxonomy" id="545695"/>
    <lineage>
        <taxon>Bacteria</taxon>
        <taxon>Pseudomonadati</taxon>
        <taxon>Spirochaetota</taxon>
        <taxon>Spirochaetia</taxon>
        <taxon>Spirochaetales</taxon>
        <taxon>Breznakiellaceae</taxon>
        <taxon>Leadbettera</taxon>
    </lineage>
</organism>
<dbReference type="KEGG" id="taz:TREAZ_2950"/>
<dbReference type="HOGENOM" id="CLU_3105016_0_0_12"/>
<dbReference type="InParanoid" id="F5YBR9"/>
<accession>F5YBR9</accession>
<dbReference type="AlphaFoldDB" id="F5YBR9"/>
<reference evidence="1 2" key="2">
    <citation type="journal article" date="2011" name="ISME J.">
        <title>RNA-seq reveals cooperative metabolic interactions between two termite-gut spirochete species in co-culture.</title>
        <authorList>
            <person name="Rosenthal A.Z."/>
            <person name="Matson E.G."/>
            <person name="Eldar A."/>
            <person name="Leadbetter J.R."/>
        </authorList>
    </citation>
    <scope>NUCLEOTIDE SEQUENCE [LARGE SCALE GENOMIC DNA]</scope>
    <source>
        <strain evidence="2">ATCC BAA-888 / DSM 13862 / ZAS-9</strain>
    </source>
</reference>
<reference evidence="2" key="1">
    <citation type="submission" date="2009-12" db="EMBL/GenBank/DDBJ databases">
        <title>Complete sequence of Treponema azotonutricium strain ZAS-9.</title>
        <authorList>
            <person name="Tetu S.G."/>
            <person name="Matson E."/>
            <person name="Ren Q."/>
            <person name="Seshadri R."/>
            <person name="Elbourne L."/>
            <person name="Hassan K.A."/>
            <person name="Durkin A."/>
            <person name="Radune D."/>
            <person name="Mohamoud Y."/>
            <person name="Shay R."/>
            <person name="Jin S."/>
            <person name="Zhang X."/>
            <person name="Lucey K."/>
            <person name="Ballor N.R."/>
            <person name="Ottesen E."/>
            <person name="Rosenthal R."/>
            <person name="Allen A."/>
            <person name="Leadbetter J.R."/>
            <person name="Paulsen I.T."/>
        </authorList>
    </citation>
    <scope>NUCLEOTIDE SEQUENCE [LARGE SCALE GENOMIC DNA]</scope>
    <source>
        <strain evidence="2">ATCC BAA-888 / DSM 13862 / ZAS-9</strain>
    </source>
</reference>
<sequence>MRSVFNLKDSFLIRSGTGNCLFGALLFFQKPALLYRTASLFGVSSEFGTFA</sequence>
<evidence type="ECO:0000313" key="1">
    <source>
        <dbReference type="EMBL" id="AEF81698.1"/>
    </source>
</evidence>
<dbReference type="Proteomes" id="UP000009222">
    <property type="component" value="Chromosome"/>
</dbReference>
<dbReference type="STRING" id="545695.TREAZ_2950"/>
<evidence type="ECO:0000313" key="2">
    <source>
        <dbReference type="Proteomes" id="UP000009222"/>
    </source>
</evidence>
<keyword evidence="2" id="KW-1185">Reference proteome</keyword>
<protein>
    <submittedName>
        <fullName evidence="1">Uncharacterized protein</fullName>
    </submittedName>
</protein>
<name>F5YBR9_LEAAZ</name>
<dbReference type="EMBL" id="CP001841">
    <property type="protein sequence ID" value="AEF81698.1"/>
    <property type="molecule type" value="Genomic_DNA"/>
</dbReference>
<gene>
    <name evidence="1" type="ordered locus">TREAZ_2950</name>
</gene>
<proteinExistence type="predicted"/>